<dbReference type="KEGG" id="mhf:MHF_0815"/>
<accession>F6FIN1</accession>
<sequence>MAFNAKLASAISAGTVGAAGSAYAGMKVLNSPKEKRETVGDKYKGTLITSGSEDTEKWGTRKSKLEKDESADMEASLKSVKSKQSLQADDIKAWCSGVASSPFDSKSTKIKWFESYCVYTIKEKVGKFITDNQSSSWTKANDALKNKGKTNLPSHLQGVYDQLTALQSSDASALQKYCHSKQDDVFRGLDDSLYSEIATYCIQS</sequence>
<reference key="2">
    <citation type="submission" date="2011-05" db="EMBL/GenBank/DDBJ databases">
        <title>The Genome of Mycoplasma haemofelis Strain Ohio2, a pathogenic hemoplasma of the cat.</title>
        <authorList>
            <person name="Santos A.P."/>
            <person name="Guimaraes A.M.S."/>
            <person name="SanMiguel P.J."/>
            <person name="Martin S.W."/>
            <person name="Messick J.B."/>
        </authorList>
    </citation>
    <scope>NUCLEOTIDE SEQUENCE</scope>
    <source>
        <strain>Ohio2</strain>
    </source>
</reference>
<dbReference type="HOGENOM" id="CLU_087258_0_0_14"/>
<proteinExistence type="predicted"/>
<evidence type="ECO:0000313" key="3">
    <source>
        <dbReference type="Proteomes" id="UP000007952"/>
    </source>
</evidence>
<evidence type="ECO:0000256" key="1">
    <source>
        <dbReference type="SAM" id="MobiDB-lite"/>
    </source>
</evidence>
<feature type="compositionally biased region" description="Basic and acidic residues" evidence="1">
    <location>
        <begin position="54"/>
        <end position="70"/>
    </location>
</feature>
<reference evidence="2 3" key="1">
    <citation type="journal article" date="2011" name="J. Bacteriol.">
        <title>Complete genome sequences of two hemotropic Mycoplasmas, Mycoplasma haemofelis strain Ohio2 and Mycoplasma suis strain Illinois.</title>
        <authorList>
            <person name="Messick J.B."/>
            <person name="Santos A.P."/>
            <person name="Guimaraes A.M."/>
        </authorList>
    </citation>
    <scope>NUCLEOTIDE SEQUENCE [LARGE SCALE GENOMIC DNA]</scope>
    <source>
        <strain evidence="2 3">Ohio2</strain>
    </source>
</reference>
<organism evidence="2 3">
    <name type="scientific">Mycoplasma haemofelis (strain Ohio2)</name>
    <dbReference type="NCBI Taxonomy" id="859194"/>
    <lineage>
        <taxon>Bacteria</taxon>
        <taxon>Bacillati</taxon>
        <taxon>Mycoplasmatota</taxon>
        <taxon>Mollicutes</taxon>
        <taxon>Mycoplasmataceae</taxon>
        <taxon>Mycoplasma</taxon>
    </lineage>
</organism>
<evidence type="ECO:0000313" key="2">
    <source>
        <dbReference type="EMBL" id="AEG73079.1"/>
    </source>
</evidence>
<dbReference type="STRING" id="859194.MHF_0815"/>
<feature type="region of interest" description="Disordered" evidence="1">
    <location>
        <begin position="46"/>
        <end position="71"/>
    </location>
</feature>
<gene>
    <name evidence="2" type="ordered locus">MHF_0815</name>
</gene>
<dbReference type="BioCyc" id="MHAE859194:G1GR7-813-MONOMER"/>
<protein>
    <submittedName>
        <fullName evidence="2">Uncharacterized protein</fullName>
    </submittedName>
</protein>
<dbReference type="AlphaFoldDB" id="F6FIN1"/>
<dbReference type="EMBL" id="CP002808">
    <property type="protein sequence ID" value="AEG73079.1"/>
    <property type="molecule type" value="Genomic_DNA"/>
</dbReference>
<dbReference type="Proteomes" id="UP000007952">
    <property type="component" value="Chromosome"/>
</dbReference>
<name>F6FIN1_MYCHI</name>